<evidence type="ECO:0000313" key="2">
    <source>
        <dbReference type="Proteomes" id="UP000003155"/>
    </source>
</evidence>
<sequence>MIAFQSFVYHWLHSMAAGCRKAWAVRPADRFLTGIRDTPLLLSDAISEVNGHKGTQILQKSKTKTVDNAVKCEEKCFWVDSPISAMLISPYSS</sequence>
<name>F0H7M5_9BACT</name>
<organism evidence="1 2">
    <name type="scientific">Prevotella denticola CRIS 18C-A</name>
    <dbReference type="NCBI Taxonomy" id="944557"/>
    <lineage>
        <taxon>Bacteria</taxon>
        <taxon>Pseudomonadati</taxon>
        <taxon>Bacteroidota</taxon>
        <taxon>Bacteroidia</taxon>
        <taxon>Bacteroidales</taxon>
        <taxon>Prevotellaceae</taxon>
        <taxon>Prevotella</taxon>
    </lineage>
</organism>
<proteinExistence type="predicted"/>
<dbReference type="AlphaFoldDB" id="F0H7M5"/>
<gene>
    <name evidence="1" type="ORF">HMPREF9303_1454</name>
</gene>
<accession>F0H7M5</accession>
<reference evidence="1 2" key="1">
    <citation type="submission" date="2011-02" db="EMBL/GenBank/DDBJ databases">
        <authorList>
            <person name="Durkin A.S."/>
            <person name="Madupu R."/>
            <person name="Torralba M."/>
            <person name="Gillis M."/>
            <person name="Methe B."/>
            <person name="Sutton G."/>
            <person name="Nelson K.E."/>
        </authorList>
    </citation>
    <scope>NUCLEOTIDE SEQUENCE [LARGE SCALE GENOMIC DNA]</scope>
    <source>
        <strain evidence="1 2">CRIS 18C-A</strain>
    </source>
</reference>
<comment type="caution">
    <text evidence="1">The sequence shown here is derived from an EMBL/GenBank/DDBJ whole genome shotgun (WGS) entry which is preliminary data.</text>
</comment>
<protein>
    <submittedName>
        <fullName evidence="1">Uncharacterized protein</fullName>
    </submittedName>
</protein>
<dbReference type="EMBL" id="AEXO01000070">
    <property type="protein sequence ID" value="EGC86185.1"/>
    <property type="molecule type" value="Genomic_DNA"/>
</dbReference>
<dbReference type="Proteomes" id="UP000003155">
    <property type="component" value="Unassembled WGS sequence"/>
</dbReference>
<keyword evidence="2" id="KW-1185">Reference proteome</keyword>
<evidence type="ECO:0000313" key="1">
    <source>
        <dbReference type="EMBL" id="EGC86185.1"/>
    </source>
</evidence>